<dbReference type="EMBL" id="AWNI01000013">
    <property type="protein sequence ID" value="ETS61735.1"/>
    <property type="molecule type" value="Genomic_DNA"/>
</dbReference>
<dbReference type="OrthoDB" id="10449748at2759"/>
<evidence type="ECO:0000313" key="2">
    <source>
        <dbReference type="Proteomes" id="UP000019462"/>
    </source>
</evidence>
<organism evidence="1 2">
    <name type="scientific">Moesziomyces aphidis</name>
    <name type="common">Pseudozyma aphidis</name>
    <dbReference type="NCBI Taxonomy" id="84754"/>
    <lineage>
        <taxon>Eukaryota</taxon>
        <taxon>Fungi</taxon>
        <taxon>Dikarya</taxon>
        <taxon>Basidiomycota</taxon>
        <taxon>Ustilaginomycotina</taxon>
        <taxon>Ustilaginomycetes</taxon>
        <taxon>Ustilaginales</taxon>
        <taxon>Ustilaginaceae</taxon>
        <taxon>Moesziomyces</taxon>
    </lineage>
</organism>
<keyword evidence="2" id="KW-1185">Reference proteome</keyword>
<reference evidence="1 2" key="1">
    <citation type="journal article" date="2014" name="Genome Announc.">
        <title>Genome sequence of the basidiomycetous fungus Pseudozyma aphidis DSM70725, an efficient producer of biosurfactant mannosylerythritol lipids.</title>
        <authorList>
            <person name="Lorenz S."/>
            <person name="Guenther M."/>
            <person name="Grumaz C."/>
            <person name="Rupp S."/>
            <person name="Zibek S."/>
            <person name="Sohn K."/>
        </authorList>
    </citation>
    <scope>NUCLEOTIDE SEQUENCE [LARGE SCALE GENOMIC DNA]</scope>
    <source>
        <strain evidence="2">ATCC 32657 / CBS 517.83 / DSM 70725 / JCM 10318 / NBRC 10182 / NRRL Y-7954 / St-0401</strain>
    </source>
</reference>
<sequence>MSRGAIRRPPTTGSLCNIRVWRVVGGSTVSPRWGTSGWVGPRGDAFIICPRCVFAARKHLVGGAPLLGKNSMARKIVQDCAQSVTQCGLSQWWVPGKSLALRSQVTGIDINTPDDPMGRFATDDSKVGQYCNVNTAPQGENFVCFRYNSDIRAHMSSTDSSVHGYVNAAGTKAFSTDRTDVLISPSSPCPEVSALDSGGETSEFQGCPWTEPILIY</sequence>
<evidence type="ECO:0000313" key="1">
    <source>
        <dbReference type="EMBL" id="ETS61735.1"/>
    </source>
</evidence>
<protein>
    <submittedName>
        <fullName evidence="1">Uncharacterized protein</fullName>
    </submittedName>
</protein>
<dbReference type="AlphaFoldDB" id="W3VJR5"/>
<name>W3VJR5_MOEAP</name>
<comment type="caution">
    <text evidence="1">The sequence shown here is derived from an EMBL/GenBank/DDBJ whole genome shotgun (WGS) entry which is preliminary data.</text>
</comment>
<gene>
    <name evidence="1" type="ORF">PaG_03829</name>
</gene>
<proteinExistence type="predicted"/>
<dbReference type="HOGENOM" id="CLU_1278096_0_0_1"/>
<accession>W3VJR5</accession>
<dbReference type="Proteomes" id="UP000019462">
    <property type="component" value="Unassembled WGS sequence"/>
</dbReference>